<dbReference type="PANTHER" id="PTHR35333">
    <property type="entry name" value="BETA-LACTAMASE"/>
    <property type="match status" value="1"/>
</dbReference>
<evidence type="ECO:0000256" key="1">
    <source>
        <dbReference type="SAM" id="Phobius"/>
    </source>
</evidence>
<protein>
    <recommendedName>
        <fullName evidence="4">Beta-lactamase class A</fullName>
    </recommendedName>
</protein>
<keyword evidence="3" id="KW-1185">Reference proteome</keyword>
<dbReference type="EMBL" id="JBIAQY010000004">
    <property type="protein sequence ID" value="MFF3569080.1"/>
    <property type="molecule type" value="Genomic_DNA"/>
</dbReference>
<dbReference type="InterPro" id="IPR012338">
    <property type="entry name" value="Beta-lactam/transpept-like"/>
</dbReference>
<comment type="caution">
    <text evidence="2">The sequence shown here is derived from an EMBL/GenBank/DDBJ whole genome shotgun (WGS) entry which is preliminary data.</text>
</comment>
<dbReference type="Proteomes" id="UP001601992">
    <property type="component" value="Unassembled WGS sequence"/>
</dbReference>
<evidence type="ECO:0000313" key="3">
    <source>
        <dbReference type="Proteomes" id="UP001601992"/>
    </source>
</evidence>
<dbReference type="RefSeq" id="WP_387403846.1">
    <property type="nucleotide sequence ID" value="NZ_JBIAQY010000004.1"/>
</dbReference>
<keyword evidence="1" id="KW-0812">Transmembrane</keyword>
<keyword evidence="1" id="KW-0472">Membrane</keyword>
<dbReference type="Gene3D" id="3.40.710.10">
    <property type="entry name" value="DD-peptidase/beta-lactamase superfamily"/>
    <property type="match status" value="1"/>
</dbReference>
<proteinExistence type="predicted"/>
<dbReference type="PANTHER" id="PTHR35333:SF3">
    <property type="entry name" value="BETA-LACTAMASE-TYPE TRANSPEPTIDASE FOLD CONTAINING PROTEIN"/>
    <property type="match status" value="1"/>
</dbReference>
<name>A0ABW6RYI5_9NOCA</name>
<dbReference type="InterPro" id="IPR000871">
    <property type="entry name" value="Beta-lactam_class-A"/>
</dbReference>
<evidence type="ECO:0008006" key="4">
    <source>
        <dbReference type="Google" id="ProtNLM"/>
    </source>
</evidence>
<sequence>MDSILPRPARRGWLWVVVGAVAVVAIIVGVIATPLARAAAHNSVAAQHSSAPTASAVGVPVPSLPIPQLPSGSAGTAPQVSPEALAQKMQAAIQSASPGTQVGIDVVDTTSGATVADLDSGQQFYTASVVKLLIALDELNSRGWQTDPATTGQLEQMLSASDDDIADTLWDADGGDAIVTRMADLMGLSGTSAPSDASQWGETLTTAQDVVTVYRYLLSTVPQPARDVIMTDLQGAEQTAADGTDQYFGIPDGLTGADWAIKQGWMSLDDSTTLDTTGLVGAGAGQPLRYVVVVLSRQPAGVSWTAGGNALTAGVRVLQGTVD</sequence>
<accession>A0ABW6RYI5</accession>
<reference evidence="2 3" key="1">
    <citation type="submission" date="2024-10" db="EMBL/GenBank/DDBJ databases">
        <title>The Natural Products Discovery Center: Release of the First 8490 Sequenced Strains for Exploring Actinobacteria Biosynthetic Diversity.</title>
        <authorList>
            <person name="Kalkreuter E."/>
            <person name="Kautsar S.A."/>
            <person name="Yang D."/>
            <person name="Bader C.D."/>
            <person name="Teijaro C.N."/>
            <person name="Fluegel L."/>
            <person name="Davis C.M."/>
            <person name="Simpson J.R."/>
            <person name="Lauterbach L."/>
            <person name="Steele A.D."/>
            <person name="Gui C."/>
            <person name="Meng S."/>
            <person name="Li G."/>
            <person name="Viehrig K."/>
            <person name="Ye F."/>
            <person name="Su P."/>
            <person name="Kiefer A.F."/>
            <person name="Nichols A."/>
            <person name="Cepeda A.J."/>
            <person name="Yan W."/>
            <person name="Fan B."/>
            <person name="Jiang Y."/>
            <person name="Adhikari A."/>
            <person name="Zheng C.-J."/>
            <person name="Schuster L."/>
            <person name="Cowan T.M."/>
            <person name="Smanski M.J."/>
            <person name="Chevrette M.G."/>
            <person name="De Carvalho L.P.S."/>
            <person name="Shen B."/>
        </authorList>
    </citation>
    <scope>NUCLEOTIDE SEQUENCE [LARGE SCALE GENOMIC DNA]</scope>
    <source>
        <strain evidence="2 3">NPDC002593</strain>
    </source>
</reference>
<evidence type="ECO:0000313" key="2">
    <source>
        <dbReference type="EMBL" id="MFF3569080.1"/>
    </source>
</evidence>
<organism evidence="2 3">
    <name type="scientific">Nocardia jiangxiensis</name>
    <dbReference type="NCBI Taxonomy" id="282685"/>
    <lineage>
        <taxon>Bacteria</taxon>
        <taxon>Bacillati</taxon>
        <taxon>Actinomycetota</taxon>
        <taxon>Actinomycetes</taxon>
        <taxon>Mycobacteriales</taxon>
        <taxon>Nocardiaceae</taxon>
        <taxon>Nocardia</taxon>
    </lineage>
</organism>
<keyword evidence="1" id="KW-1133">Transmembrane helix</keyword>
<feature type="transmembrane region" description="Helical" evidence="1">
    <location>
        <begin position="12"/>
        <end position="32"/>
    </location>
</feature>
<dbReference type="SUPFAM" id="SSF56601">
    <property type="entry name" value="beta-lactamase/transpeptidase-like"/>
    <property type="match status" value="1"/>
</dbReference>
<gene>
    <name evidence="2" type="ORF">ACFYXQ_15010</name>
</gene>